<gene>
    <name evidence="1" type="ORF">LCGC14_0078290</name>
</gene>
<dbReference type="AlphaFoldDB" id="A0A0F9VLS2"/>
<protein>
    <submittedName>
        <fullName evidence="1">Uncharacterized protein</fullName>
    </submittedName>
</protein>
<evidence type="ECO:0000313" key="1">
    <source>
        <dbReference type="EMBL" id="KKO05010.1"/>
    </source>
</evidence>
<name>A0A0F9VLS2_9ZZZZ</name>
<dbReference type="EMBL" id="LAZR01000020">
    <property type="protein sequence ID" value="KKO05010.1"/>
    <property type="molecule type" value="Genomic_DNA"/>
</dbReference>
<sequence length="146" mass="16761">MFLDDESLAENLSEIEYIVEELEINSSYEIVVTARAQNTYKTKATITYLTTSNDYSVHPEISVPETKLITPESQYFEGQLIVTFSEELNNFEIREWVAVSYEIANYSTNVSSVYSNVLSQENYNSLATDKTDYFLIEDNGVVYQLN</sequence>
<accession>A0A0F9VLS2</accession>
<reference evidence="1" key="1">
    <citation type="journal article" date="2015" name="Nature">
        <title>Complex archaea that bridge the gap between prokaryotes and eukaryotes.</title>
        <authorList>
            <person name="Spang A."/>
            <person name="Saw J.H."/>
            <person name="Jorgensen S.L."/>
            <person name="Zaremba-Niedzwiedzka K."/>
            <person name="Martijn J."/>
            <person name="Lind A.E."/>
            <person name="van Eijk R."/>
            <person name="Schleper C."/>
            <person name="Guy L."/>
            <person name="Ettema T.J."/>
        </authorList>
    </citation>
    <scope>NUCLEOTIDE SEQUENCE</scope>
</reference>
<comment type="caution">
    <text evidence="1">The sequence shown here is derived from an EMBL/GenBank/DDBJ whole genome shotgun (WGS) entry which is preliminary data.</text>
</comment>
<organism evidence="1">
    <name type="scientific">marine sediment metagenome</name>
    <dbReference type="NCBI Taxonomy" id="412755"/>
    <lineage>
        <taxon>unclassified sequences</taxon>
        <taxon>metagenomes</taxon>
        <taxon>ecological metagenomes</taxon>
    </lineage>
</organism>
<proteinExistence type="predicted"/>